<keyword evidence="2" id="KW-1185">Reference proteome</keyword>
<dbReference type="Proteomes" id="UP001431783">
    <property type="component" value="Unassembled WGS sequence"/>
</dbReference>
<comment type="caution">
    <text evidence="1">The sequence shown here is derived from an EMBL/GenBank/DDBJ whole genome shotgun (WGS) entry which is preliminary data.</text>
</comment>
<protein>
    <submittedName>
        <fullName evidence="1">Uncharacterized protein</fullName>
    </submittedName>
</protein>
<dbReference type="PANTHER" id="PTHR40552:SF6">
    <property type="entry name" value="FI09606P-RELATED"/>
    <property type="match status" value="1"/>
</dbReference>
<sequence length="131" mass="15418">MPIDKWDTIKVDFCLDQGQNIYNHADDLCATEKRIIKNILIRNHFFDIILKKIQIINYSQNKDMNTGIDTLFGRRYSYFIVQMVGCCNVIYKGENCYYLFDPYAIDRRGRAIDDGQAGWIKYRSLNQVKGD</sequence>
<evidence type="ECO:0000313" key="2">
    <source>
        <dbReference type="Proteomes" id="UP001431783"/>
    </source>
</evidence>
<evidence type="ECO:0000313" key="1">
    <source>
        <dbReference type="EMBL" id="KAK9886351.1"/>
    </source>
</evidence>
<proteinExistence type="predicted"/>
<organism evidence="1 2">
    <name type="scientific">Henosepilachna vigintioctopunctata</name>
    <dbReference type="NCBI Taxonomy" id="420089"/>
    <lineage>
        <taxon>Eukaryota</taxon>
        <taxon>Metazoa</taxon>
        <taxon>Ecdysozoa</taxon>
        <taxon>Arthropoda</taxon>
        <taxon>Hexapoda</taxon>
        <taxon>Insecta</taxon>
        <taxon>Pterygota</taxon>
        <taxon>Neoptera</taxon>
        <taxon>Endopterygota</taxon>
        <taxon>Coleoptera</taxon>
        <taxon>Polyphaga</taxon>
        <taxon>Cucujiformia</taxon>
        <taxon>Coccinelloidea</taxon>
        <taxon>Coccinellidae</taxon>
        <taxon>Epilachninae</taxon>
        <taxon>Epilachnini</taxon>
        <taxon>Henosepilachna</taxon>
    </lineage>
</organism>
<dbReference type="EMBL" id="JARQZJ010000099">
    <property type="protein sequence ID" value="KAK9886351.1"/>
    <property type="molecule type" value="Genomic_DNA"/>
</dbReference>
<dbReference type="AlphaFoldDB" id="A0AAW1V2P5"/>
<gene>
    <name evidence="1" type="ORF">WA026_015868</name>
</gene>
<name>A0AAW1V2P5_9CUCU</name>
<dbReference type="PANTHER" id="PTHR40552">
    <property type="entry name" value="AT05186P-RELATED"/>
    <property type="match status" value="1"/>
</dbReference>
<accession>A0AAW1V2P5</accession>
<reference evidence="1 2" key="1">
    <citation type="submission" date="2023-03" db="EMBL/GenBank/DDBJ databases">
        <title>Genome insight into feeding habits of ladybird beetles.</title>
        <authorList>
            <person name="Li H.-S."/>
            <person name="Huang Y.-H."/>
            <person name="Pang H."/>
        </authorList>
    </citation>
    <scope>NUCLEOTIDE SEQUENCE [LARGE SCALE GENOMIC DNA]</scope>
    <source>
        <strain evidence="1">SYSU_2023b</strain>
        <tissue evidence="1">Whole body</tissue>
    </source>
</reference>